<sequence>MAQQLLTYSMAPSPNAALHATLFQVYDQPPSSLARNLKPAFESGAYSDLTVRLSNGEDMACHRVVLSSRCNFFANAIKPGAFKEGSTGIVSMPNDPPEAIRALLEFLYTDTYTNHTQLPTEAAKLLHHASTFAVAAIYSITGLRVLAARLIRHILHNHWDAVRPSFPALIHTIYDSVREADHAFLTTYIRAKILHDGTDAMLRTLEALAQGPPAFVAAVNADMRCHWEETNDRAAGRWSERVFGHAAIGMVRREIRCPSRHDEDCGLVFERAVSKYGVGSFACPRCGYRYDVVEWVRASKDLWEGLDD</sequence>
<dbReference type="PROSITE" id="PS50097">
    <property type="entry name" value="BTB"/>
    <property type="match status" value="1"/>
</dbReference>
<evidence type="ECO:0000313" key="3">
    <source>
        <dbReference type="Proteomes" id="UP001521116"/>
    </source>
</evidence>
<dbReference type="EMBL" id="JAJVDC020000069">
    <property type="protein sequence ID" value="KAL1627694.1"/>
    <property type="molecule type" value="Genomic_DNA"/>
</dbReference>
<dbReference type="SUPFAM" id="SSF54695">
    <property type="entry name" value="POZ domain"/>
    <property type="match status" value="1"/>
</dbReference>
<organism evidence="2 3">
    <name type="scientific">Neofusicoccum ribis</name>
    <dbReference type="NCBI Taxonomy" id="45134"/>
    <lineage>
        <taxon>Eukaryota</taxon>
        <taxon>Fungi</taxon>
        <taxon>Dikarya</taxon>
        <taxon>Ascomycota</taxon>
        <taxon>Pezizomycotina</taxon>
        <taxon>Dothideomycetes</taxon>
        <taxon>Dothideomycetes incertae sedis</taxon>
        <taxon>Botryosphaeriales</taxon>
        <taxon>Botryosphaeriaceae</taxon>
        <taxon>Neofusicoccum</taxon>
    </lineage>
</organism>
<evidence type="ECO:0000259" key="1">
    <source>
        <dbReference type="PROSITE" id="PS50097"/>
    </source>
</evidence>
<dbReference type="PANTHER" id="PTHR47843">
    <property type="entry name" value="BTB DOMAIN-CONTAINING PROTEIN-RELATED"/>
    <property type="match status" value="1"/>
</dbReference>
<gene>
    <name evidence="2" type="ORF">SLS56_006226</name>
</gene>
<reference evidence="2 3" key="1">
    <citation type="submission" date="2024-02" db="EMBL/GenBank/DDBJ databases">
        <title>De novo assembly and annotation of 12 fungi associated with fruit tree decline syndrome in Ontario, Canada.</title>
        <authorList>
            <person name="Sulman M."/>
            <person name="Ellouze W."/>
            <person name="Ilyukhin E."/>
        </authorList>
    </citation>
    <scope>NUCLEOTIDE SEQUENCE [LARGE SCALE GENOMIC DNA]</scope>
    <source>
        <strain evidence="2 3">M1-105</strain>
    </source>
</reference>
<dbReference type="Gene3D" id="3.30.710.10">
    <property type="entry name" value="Potassium Channel Kv1.1, Chain A"/>
    <property type="match status" value="1"/>
</dbReference>
<name>A0ABR3SRD3_9PEZI</name>
<dbReference type="CDD" id="cd18186">
    <property type="entry name" value="BTB_POZ_ZBTB_KLHL-like"/>
    <property type="match status" value="1"/>
</dbReference>
<proteinExistence type="predicted"/>
<dbReference type="PANTHER" id="PTHR47843:SF5">
    <property type="entry name" value="BTB_POZ DOMAIN PROTEIN"/>
    <property type="match status" value="1"/>
</dbReference>
<dbReference type="Proteomes" id="UP001521116">
    <property type="component" value="Unassembled WGS sequence"/>
</dbReference>
<accession>A0ABR3SRD3</accession>
<dbReference type="SMART" id="SM00225">
    <property type="entry name" value="BTB"/>
    <property type="match status" value="1"/>
</dbReference>
<evidence type="ECO:0000313" key="2">
    <source>
        <dbReference type="EMBL" id="KAL1627694.1"/>
    </source>
</evidence>
<feature type="domain" description="BTB" evidence="1">
    <location>
        <begin position="47"/>
        <end position="116"/>
    </location>
</feature>
<comment type="caution">
    <text evidence="2">The sequence shown here is derived from an EMBL/GenBank/DDBJ whole genome shotgun (WGS) entry which is preliminary data.</text>
</comment>
<keyword evidence="3" id="KW-1185">Reference proteome</keyword>
<protein>
    <recommendedName>
        <fullName evidence="1">BTB domain-containing protein</fullName>
    </recommendedName>
</protein>
<dbReference type="InterPro" id="IPR000210">
    <property type="entry name" value="BTB/POZ_dom"/>
</dbReference>
<dbReference type="Pfam" id="PF00651">
    <property type="entry name" value="BTB"/>
    <property type="match status" value="1"/>
</dbReference>
<dbReference type="InterPro" id="IPR011333">
    <property type="entry name" value="SKP1/BTB/POZ_sf"/>
</dbReference>